<feature type="domain" description="Heterokaryon incompatibility" evidence="1">
    <location>
        <begin position="21"/>
        <end position="112"/>
    </location>
</feature>
<keyword evidence="3" id="KW-1185">Reference proteome</keyword>
<evidence type="ECO:0000313" key="3">
    <source>
        <dbReference type="Proteomes" id="UP000800039"/>
    </source>
</evidence>
<dbReference type="PANTHER" id="PTHR10622">
    <property type="entry name" value="HET DOMAIN-CONTAINING PROTEIN"/>
    <property type="match status" value="1"/>
</dbReference>
<sequence length="250" mass="29229">MRLLNTRTLELTIFIGNVPEYVILSHRWEEDELTFEHIVKDPISNPKSRARQKQNFKKIQGTCALAARDGFDWVWIDSCCINKSSSAELQEAINSMFRWYQEAEICYAFLNDVPNQEAGWGERFRHSKWFTRGWTLQELLAPATVEFYAADWSPIGTKISRYEEVSYITRIAPIALSHQWHTVWYKFLAAEKMSWAAHRKVSRAEDETYCLLGLFDVNLPLLYGEGSEKAFRRLQGEIYKMDGDCSLFLF</sequence>
<dbReference type="RefSeq" id="XP_040785329.1">
    <property type="nucleotide sequence ID" value="XM_040927483.1"/>
</dbReference>
<evidence type="ECO:0000259" key="1">
    <source>
        <dbReference type="Pfam" id="PF06985"/>
    </source>
</evidence>
<dbReference type="AlphaFoldDB" id="A0A9P4L5B0"/>
<dbReference type="GeneID" id="63844736"/>
<dbReference type="EMBL" id="ML976617">
    <property type="protein sequence ID" value="KAF1842766.1"/>
    <property type="molecule type" value="Genomic_DNA"/>
</dbReference>
<protein>
    <submittedName>
        <fullName evidence="2">HET-domain-containing protein</fullName>
    </submittedName>
</protein>
<gene>
    <name evidence="2" type="ORF">K460DRAFT_263487</name>
</gene>
<feature type="non-terminal residue" evidence="2">
    <location>
        <position position="250"/>
    </location>
</feature>
<comment type="caution">
    <text evidence="2">The sequence shown here is derived from an EMBL/GenBank/DDBJ whole genome shotgun (WGS) entry which is preliminary data.</text>
</comment>
<reference evidence="2" key="1">
    <citation type="submission" date="2020-01" db="EMBL/GenBank/DDBJ databases">
        <authorList>
            <consortium name="DOE Joint Genome Institute"/>
            <person name="Haridas S."/>
            <person name="Albert R."/>
            <person name="Binder M."/>
            <person name="Bloem J."/>
            <person name="Labutti K."/>
            <person name="Salamov A."/>
            <person name="Andreopoulos B."/>
            <person name="Baker S.E."/>
            <person name="Barry K."/>
            <person name="Bills G."/>
            <person name="Bluhm B.H."/>
            <person name="Cannon C."/>
            <person name="Castanera R."/>
            <person name="Culley D.E."/>
            <person name="Daum C."/>
            <person name="Ezra D."/>
            <person name="Gonzalez J.B."/>
            <person name="Henrissat B."/>
            <person name="Kuo A."/>
            <person name="Liang C."/>
            <person name="Lipzen A."/>
            <person name="Lutzoni F."/>
            <person name="Magnuson J."/>
            <person name="Mondo S."/>
            <person name="Nolan M."/>
            <person name="Ohm R."/>
            <person name="Pangilinan J."/>
            <person name="Park H.-J."/>
            <person name="Ramirez L."/>
            <person name="Alfaro M."/>
            <person name="Sun H."/>
            <person name="Tritt A."/>
            <person name="Yoshinaga Y."/>
            <person name="Zwiers L.-H."/>
            <person name="Turgeon B.G."/>
            <person name="Goodwin S.B."/>
            <person name="Spatafora J.W."/>
            <person name="Crous P.W."/>
            <person name="Grigoriev I.V."/>
        </authorList>
    </citation>
    <scope>NUCLEOTIDE SEQUENCE</scope>
    <source>
        <strain evidence="2">CBS 394.84</strain>
    </source>
</reference>
<organism evidence="2 3">
    <name type="scientific">Cucurbitaria berberidis CBS 394.84</name>
    <dbReference type="NCBI Taxonomy" id="1168544"/>
    <lineage>
        <taxon>Eukaryota</taxon>
        <taxon>Fungi</taxon>
        <taxon>Dikarya</taxon>
        <taxon>Ascomycota</taxon>
        <taxon>Pezizomycotina</taxon>
        <taxon>Dothideomycetes</taxon>
        <taxon>Pleosporomycetidae</taxon>
        <taxon>Pleosporales</taxon>
        <taxon>Pleosporineae</taxon>
        <taxon>Cucurbitariaceae</taxon>
        <taxon>Cucurbitaria</taxon>
    </lineage>
</organism>
<dbReference type="Pfam" id="PF06985">
    <property type="entry name" value="HET"/>
    <property type="match status" value="1"/>
</dbReference>
<name>A0A9P4L5B0_9PLEO</name>
<proteinExistence type="predicted"/>
<dbReference type="PANTHER" id="PTHR10622:SF10">
    <property type="entry name" value="HET DOMAIN-CONTAINING PROTEIN"/>
    <property type="match status" value="1"/>
</dbReference>
<accession>A0A9P4L5B0</accession>
<dbReference type="Proteomes" id="UP000800039">
    <property type="component" value="Unassembled WGS sequence"/>
</dbReference>
<dbReference type="InterPro" id="IPR010730">
    <property type="entry name" value="HET"/>
</dbReference>
<evidence type="ECO:0000313" key="2">
    <source>
        <dbReference type="EMBL" id="KAF1842766.1"/>
    </source>
</evidence>
<dbReference type="OrthoDB" id="20872at2759"/>